<organism evidence="1 2">
    <name type="scientific">Patella caerulea</name>
    <name type="common">Rayed Mediterranean limpet</name>
    <dbReference type="NCBI Taxonomy" id="87958"/>
    <lineage>
        <taxon>Eukaryota</taxon>
        <taxon>Metazoa</taxon>
        <taxon>Spiralia</taxon>
        <taxon>Lophotrochozoa</taxon>
        <taxon>Mollusca</taxon>
        <taxon>Gastropoda</taxon>
        <taxon>Patellogastropoda</taxon>
        <taxon>Patelloidea</taxon>
        <taxon>Patellidae</taxon>
        <taxon>Patella</taxon>
    </lineage>
</organism>
<evidence type="ECO:0000313" key="1">
    <source>
        <dbReference type="EMBL" id="KAK6167017.1"/>
    </source>
</evidence>
<dbReference type="AlphaFoldDB" id="A0AAN8FYV4"/>
<dbReference type="Pfam" id="PF15299">
    <property type="entry name" value="ALS2CR8"/>
    <property type="match status" value="1"/>
</dbReference>
<comment type="caution">
    <text evidence="1">The sequence shown here is derived from an EMBL/GenBank/DDBJ whole genome shotgun (WGS) entry which is preliminary data.</text>
</comment>
<reference evidence="1 2" key="1">
    <citation type="submission" date="2024-01" db="EMBL/GenBank/DDBJ databases">
        <title>The genome of the rayed Mediterranean limpet Patella caerulea (Linnaeus, 1758).</title>
        <authorList>
            <person name="Anh-Thu Weber A."/>
            <person name="Halstead-Nussloch G."/>
        </authorList>
    </citation>
    <scope>NUCLEOTIDE SEQUENCE [LARGE SCALE GENOMIC DNA]</scope>
    <source>
        <strain evidence="1">AATW-2023a</strain>
        <tissue evidence="1">Whole specimen</tissue>
    </source>
</reference>
<dbReference type="GO" id="GO:0003700">
    <property type="term" value="F:DNA-binding transcription factor activity"/>
    <property type="evidence" value="ECO:0007669"/>
    <property type="project" value="InterPro"/>
</dbReference>
<dbReference type="InterPro" id="IPR029309">
    <property type="entry name" value="CaRF"/>
</dbReference>
<dbReference type="Proteomes" id="UP001347796">
    <property type="component" value="Unassembled WGS sequence"/>
</dbReference>
<name>A0AAN8FYV4_PATCE</name>
<accession>A0AAN8FYV4</accession>
<dbReference type="EMBL" id="JAZGQO010000018">
    <property type="protein sequence ID" value="KAK6167017.1"/>
    <property type="molecule type" value="Genomic_DNA"/>
</dbReference>
<proteinExistence type="predicted"/>
<keyword evidence="2" id="KW-1185">Reference proteome</keyword>
<dbReference type="PANTHER" id="PTHR47456">
    <property type="entry name" value="PHD-TYPE DOMAIN-CONTAINING PROTEIN"/>
    <property type="match status" value="1"/>
</dbReference>
<sequence length="255" mass="29650">MIVILFADIYDQKHFVRSEDDTIPYDGTPFMVVNVKKLPCQHGTDMHASHKAKREKSLAENGDHVVPKKRKKMVQSSYKFDCGAKIVVKEVVRFPDFKLGVDTVRNYKATSTNVKESMKNGNAGHHRPTTFFVTLPKMSDHNTHHIGEGASMLLFTDNRIIKQIHEYVITDNIRQVSTIKKLVNNFVRTKLFPDSELPPITNRRYWPTNNDIRNHMHRAIMATRFNEHDQENLIEKIKVWKKHNTADNFSFVHLD</sequence>
<gene>
    <name evidence="1" type="ORF">SNE40_021129</name>
</gene>
<dbReference type="PANTHER" id="PTHR47456:SF1">
    <property type="entry name" value="PHD-TYPE DOMAIN-CONTAINING PROTEIN"/>
    <property type="match status" value="1"/>
</dbReference>
<evidence type="ECO:0000313" key="2">
    <source>
        <dbReference type="Proteomes" id="UP001347796"/>
    </source>
</evidence>
<protein>
    <submittedName>
        <fullName evidence="1">Uncharacterized protein</fullName>
    </submittedName>
</protein>